<evidence type="ECO:0000256" key="7">
    <source>
        <dbReference type="ARBA" id="ARBA00022840"/>
    </source>
</evidence>
<dbReference type="InterPro" id="IPR045540">
    <property type="entry name" value="YegS/DAGK_C"/>
</dbReference>
<dbReference type="GO" id="GO:0016301">
    <property type="term" value="F:kinase activity"/>
    <property type="evidence" value="ECO:0007669"/>
    <property type="project" value="UniProtKB-KW"/>
</dbReference>
<keyword evidence="9" id="KW-0443">Lipid metabolism</keyword>
<evidence type="ECO:0000313" key="14">
    <source>
        <dbReference type="Proteomes" id="UP000264062"/>
    </source>
</evidence>
<comment type="cofactor">
    <cofactor evidence="1">
        <name>Mg(2+)</name>
        <dbReference type="ChEBI" id="CHEBI:18420"/>
    </cofactor>
</comment>
<evidence type="ECO:0000256" key="1">
    <source>
        <dbReference type="ARBA" id="ARBA00001946"/>
    </source>
</evidence>
<dbReference type="PANTHER" id="PTHR12358:SF106">
    <property type="entry name" value="LIPID KINASE YEGS"/>
    <property type="match status" value="1"/>
</dbReference>
<keyword evidence="11" id="KW-1208">Phospholipid metabolism</keyword>
<keyword evidence="10" id="KW-0594">Phospholipid biosynthesis</keyword>
<evidence type="ECO:0000256" key="2">
    <source>
        <dbReference type="ARBA" id="ARBA00022516"/>
    </source>
</evidence>
<dbReference type="PROSITE" id="PS50146">
    <property type="entry name" value="DAGK"/>
    <property type="match status" value="1"/>
</dbReference>
<dbReference type="GO" id="GO:0005886">
    <property type="term" value="C:plasma membrane"/>
    <property type="evidence" value="ECO:0007669"/>
    <property type="project" value="TreeGrafter"/>
</dbReference>
<dbReference type="Gene3D" id="3.40.50.10330">
    <property type="entry name" value="Probable inorganic polyphosphate/atp-NAD kinase, domain 1"/>
    <property type="match status" value="1"/>
</dbReference>
<evidence type="ECO:0000256" key="8">
    <source>
        <dbReference type="ARBA" id="ARBA00022842"/>
    </source>
</evidence>
<dbReference type="NCBIfam" id="TIGR00147">
    <property type="entry name" value="YegS/Rv2252/BmrU family lipid kinase"/>
    <property type="match status" value="1"/>
</dbReference>
<keyword evidence="2" id="KW-0444">Lipid biosynthesis</keyword>
<dbReference type="PANTHER" id="PTHR12358">
    <property type="entry name" value="SPHINGOSINE KINASE"/>
    <property type="match status" value="1"/>
</dbReference>
<evidence type="ECO:0000256" key="10">
    <source>
        <dbReference type="ARBA" id="ARBA00023209"/>
    </source>
</evidence>
<proteinExistence type="predicted"/>
<dbReference type="InterPro" id="IPR001206">
    <property type="entry name" value="Diacylglycerol_kinase_cat_dom"/>
</dbReference>
<keyword evidence="3" id="KW-0808">Transferase</keyword>
<dbReference type="AlphaFoldDB" id="A0A350HCC8"/>
<dbReference type="InterPro" id="IPR005218">
    <property type="entry name" value="Diacylglycerol/lipid_kinase"/>
</dbReference>
<dbReference type="Pfam" id="PF00781">
    <property type="entry name" value="DAGK_cat"/>
    <property type="match status" value="1"/>
</dbReference>
<evidence type="ECO:0000256" key="4">
    <source>
        <dbReference type="ARBA" id="ARBA00022723"/>
    </source>
</evidence>
<evidence type="ECO:0000256" key="6">
    <source>
        <dbReference type="ARBA" id="ARBA00022777"/>
    </source>
</evidence>
<evidence type="ECO:0000256" key="11">
    <source>
        <dbReference type="ARBA" id="ARBA00023264"/>
    </source>
</evidence>
<evidence type="ECO:0000313" key="13">
    <source>
        <dbReference type="EMBL" id="HAV93194.1"/>
    </source>
</evidence>
<gene>
    <name evidence="13" type="ORF">DCW38_08475</name>
</gene>
<reference evidence="13 14" key="1">
    <citation type="journal article" date="2018" name="Nat. Biotechnol.">
        <title>A standardized bacterial taxonomy based on genome phylogeny substantially revises the tree of life.</title>
        <authorList>
            <person name="Parks D.H."/>
            <person name="Chuvochina M."/>
            <person name="Waite D.W."/>
            <person name="Rinke C."/>
            <person name="Skarshewski A."/>
            <person name="Chaumeil P.A."/>
            <person name="Hugenholtz P."/>
        </authorList>
    </citation>
    <scope>NUCLEOTIDE SEQUENCE [LARGE SCALE GENOMIC DNA]</scope>
    <source>
        <strain evidence="13">UBA9956</strain>
    </source>
</reference>
<name>A0A350HCC8_UNCW3</name>
<feature type="domain" description="DAGKc" evidence="12">
    <location>
        <begin position="1"/>
        <end position="125"/>
    </location>
</feature>
<evidence type="ECO:0000256" key="9">
    <source>
        <dbReference type="ARBA" id="ARBA00023098"/>
    </source>
</evidence>
<dbReference type="Proteomes" id="UP000264062">
    <property type="component" value="Unassembled WGS sequence"/>
</dbReference>
<evidence type="ECO:0000256" key="5">
    <source>
        <dbReference type="ARBA" id="ARBA00022741"/>
    </source>
</evidence>
<dbReference type="GO" id="GO:0046872">
    <property type="term" value="F:metal ion binding"/>
    <property type="evidence" value="ECO:0007669"/>
    <property type="project" value="UniProtKB-KW"/>
</dbReference>
<evidence type="ECO:0000256" key="3">
    <source>
        <dbReference type="ARBA" id="ARBA00022679"/>
    </source>
</evidence>
<keyword evidence="8" id="KW-0460">Magnesium</keyword>
<sequence length="289" mass="32642">MAKFLIIQNPVAGNGSAEEYLPEIITAVERLKIPYVLKKTVEKFDAQKNVKEWMTPDITDIVVVGGDGTLNEVVNGLYPHLKPIRLISTGTGNDLVKNLRDHTMDNLLLTNNFHEIDLFTVNGTVGINALGLGFDGEVVNEMDEKDLKINGMFAYMIFVLSKLFKFRAPRYHITADGIDYRGKYYITCVGNGMAVGGGFFLTPKAHIEDGNLDICLIRDMPMILRPYYLIKVMMKKHPGDKKVIYKQFKEMIIRSSRVIMGQLDGQLVSGREFVVKVVKEKLHIVSHKY</sequence>
<dbReference type="EMBL" id="DMZY01000253">
    <property type="protein sequence ID" value="HAV93194.1"/>
    <property type="molecule type" value="Genomic_DNA"/>
</dbReference>
<keyword evidence="6" id="KW-0418">Kinase</keyword>
<keyword evidence="5" id="KW-0547">Nucleotide-binding</keyword>
<dbReference type="InterPro" id="IPR050187">
    <property type="entry name" value="Lipid_Phosphate_FormReg"/>
</dbReference>
<dbReference type="InterPro" id="IPR016064">
    <property type="entry name" value="NAD/diacylglycerol_kinase_sf"/>
</dbReference>
<dbReference type="Gene3D" id="2.60.200.40">
    <property type="match status" value="1"/>
</dbReference>
<dbReference type="Pfam" id="PF19279">
    <property type="entry name" value="YegS_C"/>
    <property type="match status" value="1"/>
</dbReference>
<evidence type="ECO:0000259" key="12">
    <source>
        <dbReference type="PROSITE" id="PS50146"/>
    </source>
</evidence>
<comment type="caution">
    <text evidence="13">The sequence shown here is derived from an EMBL/GenBank/DDBJ whole genome shotgun (WGS) entry which is preliminary data.</text>
</comment>
<dbReference type="GO" id="GO:0008654">
    <property type="term" value="P:phospholipid biosynthetic process"/>
    <property type="evidence" value="ECO:0007669"/>
    <property type="project" value="UniProtKB-KW"/>
</dbReference>
<organism evidence="13 14">
    <name type="scientific">candidate division WOR-3 bacterium</name>
    <dbReference type="NCBI Taxonomy" id="2052148"/>
    <lineage>
        <taxon>Bacteria</taxon>
        <taxon>Bacteria division WOR-3</taxon>
    </lineage>
</organism>
<keyword evidence="4" id="KW-0479">Metal-binding</keyword>
<accession>A0A350HCC8</accession>
<protein>
    <recommendedName>
        <fullName evidence="12">DAGKc domain-containing protein</fullName>
    </recommendedName>
</protein>
<keyword evidence="7" id="KW-0067">ATP-binding</keyword>
<dbReference type="InterPro" id="IPR017438">
    <property type="entry name" value="ATP-NAD_kinase_N"/>
</dbReference>
<dbReference type="GO" id="GO:0005524">
    <property type="term" value="F:ATP binding"/>
    <property type="evidence" value="ECO:0007669"/>
    <property type="project" value="UniProtKB-KW"/>
</dbReference>
<dbReference type="SUPFAM" id="SSF111331">
    <property type="entry name" value="NAD kinase/diacylglycerol kinase-like"/>
    <property type="match status" value="1"/>
</dbReference>